<sequence length="144" mass="14539">APRPPGRPRPRAASAAGAASATGASGSLSASISSSATFSSASTSCTVRISSSAASRSLVTSSCRSASASERRLLTEVYSSSVRATTSPGTRSQTTQRTACPRSPPCGATGRRPQTPGRTGIKTALIAAAERVRCADVKLDCDYS</sequence>
<dbReference type="EMBL" id="CAUYUJ010019956">
    <property type="protein sequence ID" value="CAK0894860.1"/>
    <property type="molecule type" value="Genomic_DNA"/>
</dbReference>
<feature type="region of interest" description="Disordered" evidence="1">
    <location>
        <begin position="1"/>
        <end position="40"/>
    </location>
</feature>
<feature type="compositionally biased region" description="Low complexity" evidence="1">
    <location>
        <begin position="12"/>
        <end position="40"/>
    </location>
</feature>
<feature type="non-terminal residue" evidence="2">
    <location>
        <position position="1"/>
    </location>
</feature>
<evidence type="ECO:0000313" key="3">
    <source>
        <dbReference type="Proteomes" id="UP001189429"/>
    </source>
</evidence>
<dbReference type="Proteomes" id="UP001189429">
    <property type="component" value="Unassembled WGS sequence"/>
</dbReference>
<keyword evidence="3" id="KW-1185">Reference proteome</keyword>
<proteinExistence type="predicted"/>
<feature type="compositionally biased region" description="Basic residues" evidence="1">
    <location>
        <begin position="1"/>
        <end position="10"/>
    </location>
</feature>
<feature type="compositionally biased region" description="Polar residues" evidence="1">
    <location>
        <begin position="78"/>
        <end position="98"/>
    </location>
</feature>
<name>A0ABN9X633_9DINO</name>
<organism evidence="2 3">
    <name type="scientific">Prorocentrum cordatum</name>
    <dbReference type="NCBI Taxonomy" id="2364126"/>
    <lineage>
        <taxon>Eukaryota</taxon>
        <taxon>Sar</taxon>
        <taxon>Alveolata</taxon>
        <taxon>Dinophyceae</taxon>
        <taxon>Prorocentrales</taxon>
        <taxon>Prorocentraceae</taxon>
        <taxon>Prorocentrum</taxon>
    </lineage>
</organism>
<evidence type="ECO:0000256" key="1">
    <source>
        <dbReference type="SAM" id="MobiDB-lite"/>
    </source>
</evidence>
<feature type="region of interest" description="Disordered" evidence="1">
    <location>
        <begin position="78"/>
        <end position="119"/>
    </location>
</feature>
<evidence type="ECO:0000313" key="2">
    <source>
        <dbReference type="EMBL" id="CAK0894860.1"/>
    </source>
</evidence>
<reference evidence="2" key="1">
    <citation type="submission" date="2023-10" db="EMBL/GenBank/DDBJ databases">
        <authorList>
            <person name="Chen Y."/>
            <person name="Shah S."/>
            <person name="Dougan E. K."/>
            <person name="Thang M."/>
            <person name="Chan C."/>
        </authorList>
    </citation>
    <scope>NUCLEOTIDE SEQUENCE [LARGE SCALE GENOMIC DNA]</scope>
</reference>
<gene>
    <name evidence="2" type="ORF">PCOR1329_LOCUS73775</name>
</gene>
<comment type="caution">
    <text evidence="2">The sequence shown here is derived from an EMBL/GenBank/DDBJ whole genome shotgun (WGS) entry which is preliminary data.</text>
</comment>
<accession>A0ABN9X633</accession>
<protein>
    <submittedName>
        <fullName evidence="2">Uncharacterized protein</fullName>
    </submittedName>
</protein>